<name>A0ABV1BY34_9FIRM</name>
<keyword evidence="6" id="KW-1185">Reference proteome</keyword>
<keyword evidence="2" id="KW-0238">DNA-binding</keyword>
<evidence type="ECO:0000256" key="1">
    <source>
        <dbReference type="ARBA" id="ARBA00023015"/>
    </source>
</evidence>
<comment type="caution">
    <text evidence="5">The sequence shown here is derived from an EMBL/GenBank/DDBJ whole genome shotgun (WGS) entry which is preliminary data.</text>
</comment>
<dbReference type="Proteomes" id="UP001442364">
    <property type="component" value="Unassembled WGS sequence"/>
</dbReference>
<dbReference type="PROSITE" id="PS01124">
    <property type="entry name" value="HTH_ARAC_FAMILY_2"/>
    <property type="match status" value="1"/>
</dbReference>
<dbReference type="Gene3D" id="1.10.10.60">
    <property type="entry name" value="Homeodomain-like"/>
    <property type="match status" value="2"/>
</dbReference>
<dbReference type="RefSeq" id="WP_055177401.1">
    <property type="nucleotide sequence ID" value="NZ_DAWDIQ010000028.1"/>
</dbReference>
<evidence type="ECO:0000313" key="5">
    <source>
        <dbReference type="EMBL" id="MEQ2380641.1"/>
    </source>
</evidence>
<evidence type="ECO:0000313" key="6">
    <source>
        <dbReference type="Proteomes" id="UP001442364"/>
    </source>
</evidence>
<dbReference type="PANTHER" id="PTHR43280">
    <property type="entry name" value="ARAC-FAMILY TRANSCRIPTIONAL REGULATOR"/>
    <property type="match status" value="1"/>
</dbReference>
<dbReference type="SUPFAM" id="SSF46689">
    <property type="entry name" value="Homeodomain-like"/>
    <property type="match status" value="2"/>
</dbReference>
<feature type="domain" description="HTH araC/xylS-type" evidence="4">
    <location>
        <begin position="305"/>
        <end position="403"/>
    </location>
</feature>
<gene>
    <name evidence="5" type="ORF">WMO14_12325</name>
</gene>
<organism evidence="5 6">
    <name type="scientific">[Lactobacillus] rogosae</name>
    <dbReference type="NCBI Taxonomy" id="706562"/>
    <lineage>
        <taxon>Bacteria</taxon>
        <taxon>Bacillati</taxon>
        <taxon>Bacillota</taxon>
        <taxon>Clostridia</taxon>
        <taxon>Lachnospirales</taxon>
        <taxon>Lachnospiraceae</taxon>
        <taxon>Lachnospira</taxon>
    </lineage>
</organism>
<sequence>MTFENMNTDDFFPLLQQTLSDTFKIDSYLMHAPYQNFEKMDMGLRRMVWGNYKTNSPLFSLFGSSPYQIIVLQSSLGFYNVIVSLTTDAEPDILGIMPFLAEPINQVTINRLIRDNHIDPKYNSVLLHFYYSLPVVDIDELTLMLQHFISFFIPAFKTCSIEYVNYKTESHNTSPNEERFQKFSSDYIAELISRLEHCCQAMTAGNTAQAIDFMKKTLDYSASFQSLPAKEIRSRIASLNFFLASRMFGTAVHPIYVYQQAEAFSLRIKDANSQGEFAHLPFDMVRKYSMLAKNYTYEKYSYLIRTVVNYIDQHLYSELTLSILAEKFDKNPSYLSNAFKKEVGETLTSYIGRQRIRASLRYFNTTNMSVAEVAGAVGIPDFGYFSKLFKRHIGISPREYKKMLDK</sequence>
<keyword evidence="3" id="KW-0804">Transcription</keyword>
<dbReference type="InterPro" id="IPR018060">
    <property type="entry name" value="HTH_AraC"/>
</dbReference>
<dbReference type="InterPro" id="IPR009057">
    <property type="entry name" value="Homeodomain-like_sf"/>
</dbReference>
<dbReference type="Pfam" id="PF12833">
    <property type="entry name" value="HTH_18"/>
    <property type="match status" value="1"/>
</dbReference>
<dbReference type="SMART" id="SM00342">
    <property type="entry name" value="HTH_ARAC"/>
    <property type="match status" value="1"/>
</dbReference>
<evidence type="ECO:0000256" key="3">
    <source>
        <dbReference type="ARBA" id="ARBA00023163"/>
    </source>
</evidence>
<dbReference type="EMBL" id="JBBMER010000011">
    <property type="protein sequence ID" value="MEQ2380641.1"/>
    <property type="molecule type" value="Genomic_DNA"/>
</dbReference>
<proteinExistence type="predicted"/>
<evidence type="ECO:0000256" key="2">
    <source>
        <dbReference type="ARBA" id="ARBA00023125"/>
    </source>
</evidence>
<reference evidence="5 6" key="1">
    <citation type="submission" date="2024-03" db="EMBL/GenBank/DDBJ databases">
        <title>Human intestinal bacterial collection.</title>
        <authorList>
            <person name="Pauvert C."/>
            <person name="Hitch T.C.A."/>
            <person name="Clavel T."/>
        </authorList>
    </citation>
    <scope>NUCLEOTIDE SEQUENCE [LARGE SCALE GENOMIC DNA]</scope>
    <source>
        <strain evidence="5 6">CLA-AA-H255</strain>
    </source>
</reference>
<protein>
    <submittedName>
        <fullName evidence="5">Helix-turn-helix domain-containing protein</fullName>
    </submittedName>
</protein>
<keyword evidence="1" id="KW-0805">Transcription regulation</keyword>
<dbReference type="PANTHER" id="PTHR43280:SF28">
    <property type="entry name" value="HTH-TYPE TRANSCRIPTIONAL ACTIVATOR RHAS"/>
    <property type="match status" value="1"/>
</dbReference>
<accession>A0ABV1BY34</accession>
<evidence type="ECO:0000259" key="4">
    <source>
        <dbReference type="PROSITE" id="PS01124"/>
    </source>
</evidence>